<dbReference type="AlphaFoldDB" id="M7BC05"/>
<name>M7BC05_CHEMY</name>
<dbReference type="Proteomes" id="UP000031443">
    <property type="component" value="Unassembled WGS sequence"/>
</dbReference>
<dbReference type="EMBL" id="KB554571">
    <property type="protein sequence ID" value="EMP29678.1"/>
    <property type="molecule type" value="Genomic_DNA"/>
</dbReference>
<sequence length="94" mass="10381">MWLCSSRIGNRTLTRTPLLILGRRYVPQSLPLYNEDNTPHLAGAVTPSDGPGTSISNTSPTTDSTRGVSRSDIVLRLRERDRETLSVGPYELEP</sequence>
<feature type="compositionally biased region" description="Polar residues" evidence="1">
    <location>
        <begin position="51"/>
        <end position="68"/>
    </location>
</feature>
<evidence type="ECO:0000313" key="2">
    <source>
        <dbReference type="EMBL" id="EMP29678.1"/>
    </source>
</evidence>
<gene>
    <name evidence="2" type="ORF">UY3_13209</name>
</gene>
<reference evidence="3" key="1">
    <citation type="journal article" date="2013" name="Nat. Genet.">
        <title>The draft genomes of soft-shell turtle and green sea turtle yield insights into the development and evolution of the turtle-specific body plan.</title>
        <authorList>
            <person name="Wang Z."/>
            <person name="Pascual-Anaya J."/>
            <person name="Zadissa A."/>
            <person name="Li W."/>
            <person name="Niimura Y."/>
            <person name="Huang Z."/>
            <person name="Li C."/>
            <person name="White S."/>
            <person name="Xiong Z."/>
            <person name="Fang D."/>
            <person name="Wang B."/>
            <person name="Ming Y."/>
            <person name="Chen Y."/>
            <person name="Zheng Y."/>
            <person name="Kuraku S."/>
            <person name="Pignatelli M."/>
            <person name="Herrero J."/>
            <person name="Beal K."/>
            <person name="Nozawa M."/>
            <person name="Li Q."/>
            <person name="Wang J."/>
            <person name="Zhang H."/>
            <person name="Yu L."/>
            <person name="Shigenobu S."/>
            <person name="Wang J."/>
            <person name="Liu J."/>
            <person name="Flicek P."/>
            <person name="Searle S."/>
            <person name="Wang J."/>
            <person name="Kuratani S."/>
            <person name="Yin Y."/>
            <person name="Aken B."/>
            <person name="Zhang G."/>
            <person name="Irie N."/>
        </authorList>
    </citation>
    <scope>NUCLEOTIDE SEQUENCE [LARGE SCALE GENOMIC DNA]</scope>
</reference>
<evidence type="ECO:0000256" key="1">
    <source>
        <dbReference type="SAM" id="MobiDB-lite"/>
    </source>
</evidence>
<feature type="region of interest" description="Disordered" evidence="1">
    <location>
        <begin position="37"/>
        <end position="72"/>
    </location>
</feature>
<accession>M7BC05</accession>
<keyword evidence="3" id="KW-1185">Reference proteome</keyword>
<proteinExistence type="predicted"/>
<evidence type="ECO:0000313" key="3">
    <source>
        <dbReference type="Proteomes" id="UP000031443"/>
    </source>
</evidence>
<protein>
    <submittedName>
        <fullName evidence="2">Uncharacterized protein</fullName>
    </submittedName>
</protein>
<organism evidence="2 3">
    <name type="scientific">Chelonia mydas</name>
    <name type="common">Green sea-turtle</name>
    <name type="synonym">Chelonia agassizi</name>
    <dbReference type="NCBI Taxonomy" id="8469"/>
    <lineage>
        <taxon>Eukaryota</taxon>
        <taxon>Metazoa</taxon>
        <taxon>Chordata</taxon>
        <taxon>Craniata</taxon>
        <taxon>Vertebrata</taxon>
        <taxon>Euteleostomi</taxon>
        <taxon>Archelosauria</taxon>
        <taxon>Testudinata</taxon>
        <taxon>Testudines</taxon>
        <taxon>Cryptodira</taxon>
        <taxon>Durocryptodira</taxon>
        <taxon>Americhelydia</taxon>
        <taxon>Chelonioidea</taxon>
        <taxon>Cheloniidae</taxon>
        <taxon>Chelonia</taxon>
    </lineage>
</organism>